<feature type="transmembrane region" description="Helical" evidence="11">
    <location>
        <begin position="200"/>
        <end position="218"/>
    </location>
</feature>
<dbReference type="InterPro" id="IPR008978">
    <property type="entry name" value="HSP20-like_chaperone"/>
</dbReference>
<dbReference type="InterPro" id="IPR038770">
    <property type="entry name" value="Na+/solute_symporter_sf"/>
</dbReference>
<dbReference type="PANTHER" id="PTHR43057:SF1">
    <property type="entry name" value="ARSENICAL-RESISTANCE PROTEIN 3"/>
    <property type="match status" value="1"/>
</dbReference>
<dbReference type="Pfam" id="PF01758">
    <property type="entry name" value="SBF"/>
    <property type="match status" value="1"/>
</dbReference>
<keyword evidence="7 11" id="KW-0472">Membrane</keyword>
<keyword evidence="3" id="KW-0813">Transport</keyword>
<evidence type="ECO:0000256" key="9">
    <source>
        <dbReference type="RuleBase" id="RU003616"/>
    </source>
</evidence>
<comment type="subcellular location">
    <subcellularLocation>
        <location evidence="1">Cell membrane</location>
        <topology evidence="1">Multi-pass membrane protein</topology>
    </subcellularLocation>
</comment>
<keyword evidence="4" id="KW-1003">Cell membrane</keyword>
<evidence type="ECO:0000256" key="7">
    <source>
        <dbReference type="ARBA" id="ARBA00023136"/>
    </source>
</evidence>
<gene>
    <name evidence="13" type="ORF">CKO13_07050</name>
</gene>
<evidence type="ECO:0000256" key="5">
    <source>
        <dbReference type="ARBA" id="ARBA00022692"/>
    </source>
</evidence>
<dbReference type="EMBL" id="NRSH01000067">
    <property type="protein sequence ID" value="MBK1726780.1"/>
    <property type="molecule type" value="Genomic_DNA"/>
</dbReference>
<organism evidence="13 14">
    <name type="scientific">Halorhodospira neutriphila</name>
    <dbReference type="NCBI Taxonomy" id="168379"/>
    <lineage>
        <taxon>Bacteria</taxon>
        <taxon>Pseudomonadati</taxon>
        <taxon>Pseudomonadota</taxon>
        <taxon>Gammaproteobacteria</taxon>
        <taxon>Chromatiales</taxon>
        <taxon>Ectothiorhodospiraceae</taxon>
        <taxon>Halorhodospira</taxon>
    </lineage>
</organism>
<dbReference type="InterPro" id="IPR002657">
    <property type="entry name" value="BilAc:Na_symport/Acr3"/>
</dbReference>
<feature type="compositionally biased region" description="Basic and acidic residues" evidence="10">
    <location>
        <begin position="452"/>
        <end position="462"/>
    </location>
</feature>
<comment type="similarity">
    <text evidence="2">Belongs to the arsenical resistance-3 (ACR3) (TC 2.A.59) family.</text>
</comment>
<keyword evidence="14" id="KW-1185">Reference proteome</keyword>
<evidence type="ECO:0000256" key="10">
    <source>
        <dbReference type="SAM" id="MobiDB-lite"/>
    </source>
</evidence>
<dbReference type="PANTHER" id="PTHR43057">
    <property type="entry name" value="ARSENITE EFFLUX TRANSPORTER"/>
    <property type="match status" value="1"/>
</dbReference>
<dbReference type="Gene3D" id="2.60.40.790">
    <property type="match status" value="1"/>
</dbReference>
<dbReference type="Pfam" id="PF00011">
    <property type="entry name" value="HSP20"/>
    <property type="match status" value="1"/>
</dbReference>
<dbReference type="InterPro" id="IPR002068">
    <property type="entry name" value="A-crystallin/Hsp20_dom"/>
</dbReference>
<dbReference type="SUPFAM" id="SSF49764">
    <property type="entry name" value="HSP20-like chaperones"/>
    <property type="match status" value="1"/>
</dbReference>
<proteinExistence type="inferred from homology"/>
<feature type="transmembrane region" description="Helical" evidence="11">
    <location>
        <begin position="12"/>
        <end position="29"/>
    </location>
</feature>
<feature type="transmembrane region" description="Helical" evidence="11">
    <location>
        <begin position="230"/>
        <end position="256"/>
    </location>
</feature>
<feature type="region of interest" description="Disordered" evidence="10">
    <location>
        <begin position="452"/>
        <end position="477"/>
    </location>
</feature>
<evidence type="ECO:0000256" key="4">
    <source>
        <dbReference type="ARBA" id="ARBA00022475"/>
    </source>
</evidence>
<feature type="domain" description="SHSP" evidence="12">
    <location>
        <begin position="331"/>
        <end position="453"/>
    </location>
</feature>
<evidence type="ECO:0000256" key="3">
    <source>
        <dbReference type="ARBA" id="ARBA00022448"/>
    </source>
</evidence>
<dbReference type="CDD" id="cd06464">
    <property type="entry name" value="ACD_sHsps-like"/>
    <property type="match status" value="1"/>
</dbReference>
<reference evidence="13 14" key="1">
    <citation type="journal article" date="2020" name="Microorganisms">
        <title>Osmotic Adaptation and Compatible Solute Biosynthesis of Phototrophic Bacteria as Revealed from Genome Analyses.</title>
        <authorList>
            <person name="Imhoff J.F."/>
            <person name="Rahn T."/>
            <person name="Kunzel S."/>
            <person name="Keller A."/>
            <person name="Neulinger S.C."/>
        </authorList>
    </citation>
    <scope>NUCLEOTIDE SEQUENCE [LARGE SCALE GENOMIC DNA]</scope>
    <source>
        <strain evidence="13 14">DSM 15116</strain>
    </source>
</reference>
<protein>
    <recommendedName>
        <fullName evidence="12">SHSP domain-containing protein</fullName>
    </recommendedName>
</protein>
<dbReference type="InterPro" id="IPR004706">
    <property type="entry name" value="Arsenical-R_Acr3"/>
</dbReference>
<feature type="transmembrane region" description="Helical" evidence="11">
    <location>
        <begin position="97"/>
        <end position="119"/>
    </location>
</feature>
<dbReference type="PROSITE" id="PS01031">
    <property type="entry name" value="SHSP"/>
    <property type="match status" value="1"/>
</dbReference>
<evidence type="ECO:0000256" key="2">
    <source>
        <dbReference type="ARBA" id="ARBA00010110"/>
    </source>
</evidence>
<comment type="caution">
    <text evidence="13">The sequence shown here is derived from an EMBL/GenBank/DDBJ whole genome shotgun (WGS) entry which is preliminary data.</text>
</comment>
<accession>A0ABS1E4W3</accession>
<dbReference type="Proteomes" id="UP000738126">
    <property type="component" value="Unassembled WGS sequence"/>
</dbReference>
<evidence type="ECO:0000256" key="1">
    <source>
        <dbReference type="ARBA" id="ARBA00004651"/>
    </source>
</evidence>
<dbReference type="Gene3D" id="1.20.1530.20">
    <property type="match status" value="1"/>
</dbReference>
<evidence type="ECO:0000259" key="12">
    <source>
        <dbReference type="PROSITE" id="PS01031"/>
    </source>
</evidence>
<evidence type="ECO:0000313" key="14">
    <source>
        <dbReference type="Proteomes" id="UP000738126"/>
    </source>
</evidence>
<evidence type="ECO:0000256" key="6">
    <source>
        <dbReference type="ARBA" id="ARBA00022989"/>
    </source>
</evidence>
<comment type="similarity">
    <text evidence="8 9">Belongs to the small heat shock protein (HSP20) family.</text>
</comment>
<feature type="transmembrane region" description="Helical" evidence="11">
    <location>
        <begin position="158"/>
        <end position="179"/>
    </location>
</feature>
<feature type="transmembrane region" description="Helical" evidence="11">
    <location>
        <begin position="69"/>
        <end position="91"/>
    </location>
</feature>
<feature type="transmembrane region" description="Helical" evidence="11">
    <location>
        <begin position="126"/>
        <end position="146"/>
    </location>
</feature>
<evidence type="ECO:0000256" key="11">
    <source>
        <dbReference type="SAM" id="Phobius"/>
    </source>
</evidence>
<feature type="transmembrane region" description="Helical" evidence="11">
    <location>
        <begin position="35"/>
        <end position="57"/>
    </location>
</feature>
<evidence type="ECO:0000313" key="13">
    <source>
        <dbReference type="EMBL" id="MBK1726780.1"/>
    </source>
</evidence>
<sequence>MWSLLYKIQKRLPVAIPVMLVAGFLYGAYFDASPLQVLIVPLTFLMVYPMMVTLRVSHLAGWDDLPAQLLTQVINFAVIPFVAFGLGMAFFPDSPSMALGLLLAGLVPTSGMTISWTGFAKGNLAAAIKMTVIGLILGALATPFYINALFGESLNIDLWSITQQIGIIVILPLILGVLTQQLLIRVFGQDDFKNRWSFRFPALSTIGVLGIVFLAMALKAPTILQSPSQLLYILAAVAALYAINFPLSTLVAKLFLNRGDGIALVYGTVMRNLSIALAVAMKAFGGDAALVIALAYIIQVQAAAWYVRFSPYIFGPAEEPDETREARGLDTTEQGAAPQVDFYEDDDNLYITAEFPGMSEHDVEVTYDVCDGVLRLAGEKRSEAERGALTVHGQLQHHVSERAYGHFERHVPLHRHVNEQRISASFEHCVLTVTLPKVKQPHETRRVERIEVQGEDERRRLEGSGGDSGGYELEYRS</sequence>
<dbReference type="RefSeq" id="WP_200258686.1">
    <property type="nucleotide sequence ID" value="NZ_NRSH01000067.1"/>
</dbReference>
<keyword evidence="6 11" id="KW-1133">Transmembrane helix</keyword>
<keyword evidence="5 11" id="KW-0812">Transmembrane</keyword>
<evidence type="ECO:0000256" key="8">
    <source>
        <dbReference type="PROSITE-ProRule" id="PRU00285"/>
    </source>
</evidence>
<name>A0ABS1E4W3_9GAMM</name>